<dbReference type="EMBL" id="DS268113">
    <property type="protein sequence ID" value="KMM72111.1"/>
    <property type="molecule type" value="Genomic_DNA"/>
</dbReference>
<reference evidence="2" key="3">
    <citation type="journal article" date="2010" name="Genome Res.">
        <title>Population genomic sequencing of Coccidioides fungi reveals recent hybridization and transposon control.</title>
        <authorList>
            <person name="Neafsey D.E."/>
            <person name="Barker B.M."/>
            <person name="Sharpton T.J."/>
            <person name="Stajich J.E."/>
            <person name="Park D.J."/>
            <person name="Whiston E."/>
            <person name="Hung C.-Y."/>
            <person name="McMahan C."/>
            <person name="White J."/>
            <person name="Sykes S."/>
            <person name="Heiman D."/>
            <person name="Young S."/>
            <person name="Zeng Q."/>
            <person name="Abouelleil A."/>
            <person name="Aftuck L."/>
            <person name="Bessette D."/>
            <person name="Brown A."/>
            <person name="FitzGerald M."/>
            <person name="Lui A."/>
            <person name="Macdonald J.P."/>
            <person name="Priest M."/>
            <person name="Orbach M.J."/>
            <person name="Galgiani J.N."/>
            <person name="Kirkland T.N."/>
            <person name="Cole G.T."/>
            <person name="Birren B.W."/>
            <person name="Henn M.R."/>
            <person name="Taylor J.W."/>
            <person name="Rounsley S.D."/>
        </authorList>
    </citation>
    <scope>NUCLEOTIDE SEQUENCE [LARGE SCALE GENOMIC DNA]</scope>
    <source>
        <strain evidence="2">RMSCC 3488</strain>
    </source>
</reference>
<protein>
    <submittedName>
        <fullName evidence="1">Uncharacterized protein</fullName>
    </submittedName>
</protein>
<accession>A0A0J6FG67</accession>
<gene>
    <name evidence="1" type="ORF">CPAG_08410</name>
</gene>
<dbReference type="AlphaFoldDB" id="A0A0J6FG67"/>
<evidence type="ECO:0000313" key="2">
    <source>
        <dbReference type="Proteomes" id="UP000054567"/>
    </source>
</evidence>
<dbReference type="Proteomes" id="UP000054567">
    <property type="component" value="Unassembled WGS sequence"/>
</dbReference>
<sequence>MAKKSHLHSSLSILRTCALTTKRKSFISGPSTKLARGPWSSTTYYLLGLCVPLHGGRRPDGKSYLAEKDPFINPTLCELRSVFLPIIRSRVQNGSSYLA</sequence>
<reference evidence="1 2" key="1">
    <citation type="submission" date="2007-06" db="EMBL/GenBank/DDBJ databases">
        <title>The Genome Sequence of Coccidioides posadasii RMSCC_3488.</title>
        <authorList>
            <consortium name="Coccidioides Genome Resources Consortium"/>
            <consortium name="The Broad Institute Genome Sequencing Platform"/>
            <person name="Henn M.R."/>
            <person name="Sykes S."/>
            <person name="Young S."/>
            <person name="Jaffe D."/>
            <person name="Berlin A."/>
            <person name="Alvarez P."/>
            <person name="Butler J."/>
            <person name="Gnerre S."/>
            <person name="Grabherr M."/>
            <person name="Mauceli E."/>
            <person name="Brockman W."/>
            <person name="Kodira C."/>
            <person name="Alvarado L."/>
            <person name="Zeng Q."/>
            <person name="Crawford M."/>
            <person name="Antoine C."/>
            <person name="Devon K."/>
            <person name="Galgiani J."/>
            <person name="Orsborn K."/>
            <person name="Lewis M.L."/>
            <person name="Nusbaum C."/>
            <person name="Galagan J."/>
            <person name="Birren B."/>
        </authorList>
    </citation>
    <scope>NUCLEOTIDE SEQUENCE [LARGE SCALE GENOMIC DNA]</scope>
    <source>
        <strain evidence="1 2">RMSCC 3488</strain>
    </source>
</reference>
<dbReference type="VEuPathDB" id="FungiDB:CPAG_08410"/>
<proteinExistence type="predicted"/>
<name>A0A0J6FG67_COCPO</name>
<reference evidence="2" key="2">
    <citation type="journal article" date="2009" name="Genome Res.">
        <title>Comparative genomic analyses of the human fungal pathogens Coccidioides and their relatives.</title>
        <authorList>
            <person name="Sharpton T.J."/>
            <person name="Stajich J.E."/>
            <person name="Rounsley S.D."/>
            <person name="Gardner M.J."/>
            <person name="Wortman J.R."/>
            <person name="Jordar V.S."/>
            <person name="Maiti R."/>
            <person name="Kodira C.D."/>
            <person name="Neafsey D.E."/>
            <person name="Zeng Q."/>
            <person name="Hung C.-Y."/>
            <person name="McMahan C."/>
            <person name="Muszewska A."/>
            <person name="Grynberg M."/>
            <person name="Mandel M.A."/>
            <person name="Kellner E.M."/>
            <person name="Barker B.M."/>
            <person name="Galgiani J.N."/>
            <person name="Orbach M.J."/>
            <person name="Kirkland T.N."/>
            <person name="Cole G.T."/>
            <person name="Henn M.R."/>
            <person name="Birren B.W."/>
            <person name="Taylor J.W."/>
        </authorList>
    </citation>
    <scope>NUCLEOTIDE SEQUENCE [LARGE SCALE GENOMIC DNA]</scope>
    <source>
        <strain evidence="2">RMSCC 3488</strain>
    </source>
</reference>
<evidence type="ECO:0000313" key="1">
    <source>
        <dbReference type="EMBL" id="KMM72111.1"/>
    </source>
</evidence>
<organism evidence="1 2">
    <name type="scientific">Coccidioides posadasii RMSCC 3488</name>
    <dbReference type="NCBI Taxonomy" id="454284"/>
    <lineage>
        <taxon>Eukaryota</taxon>
        <taxon>Fungi</taxon>
        <taxon>Dikarya</taxon>
        <taxon>Ascomycota</taxon>
        <taxon>Pezizomycotina</taxon>
        <taxon>Eurotiomycetes</taxon>
        <taxon>Eurotiomycetidae</taxon>
        <taxon>Onygenales</taxon>
        <taxon>Onygenaceae</taxon>
        <taxon>Coccidioides</taxon>
    </lineage>
</organism>